<proteinExistence type="predicted"/>
<name>A0A7M3MHA4_9BACT</name>
<evidence type="ECO:0000256" key="2">
    <source>
        <dbReference type="ARBA" id="ARBA00022679"/>
    </source>
</evidence>
<dbReference type="OrthoDB" id="9800582at2"/>
<dbReference type="InterPro" id="IPR029035">
    <property type="entry name" value="DHS-like_NAD/FAD-binding_dom"/>
</dbReference>
<dbReference type="InterPro" id="IPR003000">
    <property type="entry name" value="Sirtuin"/>
</dbReference>
<keyword evidence="3" id="KW-0520">NAD</keyword>
<evidence type="ECO:0000313" key="7">
    <source>
        <dbReference type="Proteomes" id="UP000448292"/>
    </source>
</evidence>
<dbReference type="GO" id="GO:0017136">
    <property type="term" value="F:histone deacetylase activity, NAD-dependent"/>
    <property type="evidence" value="ECO:0007669"/>
    <property type="project" value="TreeGrafter"/>
</dbReference>
<dbReference type="EC" id="2.3.1.286" evidence="1"/>
<keyword evidence="7" id="KW-1185">Reference proteome</keyword>
<protein>
    <recommendedName>
        <fullName evidence="1">protein acetyllysine N-acetyltransferase</fullName>
        <ecNumber evidence="1">2.3.1.286</ecNumber>
    </recommendedName>
</protein>
<dbReference type="RefSeq" id="WP_144302070.1">
    <property type="nucleotide sequence ID" value="NZ_QMIE01000003.1"/>
</dbReference>
<dbReference type="SUPFAM" id="SSF52467">
    <property type="entry name" value="DHS-like NAD/FAD-binding domain"/>
    <property type="match status" value="1"/>
</dbReference>
<feature type="binding site" evidence="4">
    <location>
        <position position="135"/>
    </location>
    <ligand>
        <name>Zn(2+)</name>
        <dbReference type="ChEBI" id="CHEBI:29105"/>
    </ligand>
</feature>
<dbReference type="AlphaFoldDB" id="A0A7M3MHA4"/>
<keyword evidence="4" id="KW-0479">Metal-binding</keyword>
<feature type="domain" description="Deacetylase sirtuin-type" evidence="5">
    <location>
        <begin position="6"/>
        <end position="254"/>
    </location>
</feature>
<evidence type="ECO:0000256" key="4">
    <source>
        <dbReference type="PROSITE-ProRule" id="PRU00236"/>
    </source>
</evidence>
<evidence type="ECO:0000256" key="3">
    <source>
        <dbReference type="ARBA" id="ARBA00023027"/>
    </source>
</evidence>
<feature type="binding site" evidence="4">
    <location>
        <position position="159"/>
    </location>
    <ligand>
        <name>Zn(2+)</name>
        <dbReference type="ChEBI" id="CHEBI:29105"/>
    </ligand>
</feature>
<feature type="active site" description="Proton acceptor" evidence="4">
    <location>
        <position position="127"/>
    </location>
</feature>
<dbReference type="NCBIfam" id="NF001753">
    <property type="entry name" value="PRK00481.1-3"/>
    <property type="match status" value="1"/>
</dbReference>
<evidence type="ECO:0000259" key="5">
    <source>
        <dbReference type="PROSITE" id="PS50305"/>
    </source>
</evidence>
<dbReference type="GO" id="GO:0070403">
    <property type="term" value="F:NAD+ binding"/>
    <property type="evidence" value="ECO:0007669"/>
    <property type="project" value="InterPro"/>
</dbReference>
<organism evidence="6 7">
    <name type="scientific">Oceanidesulfovibrio indonesiensis</name>
    <dbReference type="NCBI Taxonomy" id="54767"/>
    <lineage>
        <taxon>Bacteria</taxon>
        <taxon>Pseudomonadati</taxon>
        <taxon>Thermodesulfobacteriota</taxon>
        <taxon>Desulfovibrionia</taxon>
        <taxon>Desulfovibrionales</taxon>
        <taxon>Desulfovibrionaceae</taxon>
        <taxon>Oceanidesulfovibrio</taxon>
    </lineage>
</organism>
<dbReference type="InterPro" id="IPR050134">
    <property type="entry name" value="NAD-dep_sirtuin_deacylases"/>
</dbReference>
<sequence>MGNDLTKAQHAAIEEAAAIWREARCPIASTGAGISVPSGIPDFRSPGGLWEKHDPAEVATLQALRSRPARVWEFLFDALDIFANAAPNPAHTALAELERTGRLAAVITQNIDGLHQAAGSRNVIEFHGNSTRLYCMRCKRDHDAARITTLPSADRPWECECGGVVRPDIVFFGEQIPRDAMTRSFAVAQEADLVIVVGTSGEVAPANTIPATVKARGGKMIEVNLGPSTFGTMADVAIRAGCEAVLPALAKRLM</sequence>
<evidence type="ECO:0000313" key="6">
    <source>
        <dbReference type="EMBL" id="TVM18802.1"/>
    </source>
</evidence>
<dbReference type="InterPro" id="IPR026590">
    <property type="entry name" value="Ssirtuin_cat_dom"/>
</dbReference>
<evidence type="ECO:0000256" key="1">
    <source>
        <dbReference type="ARBA" id="ARBA00012928"/>
    </source>
</evidence>
<feature type="binding site" evidence="4">
    <location>
        <position position="161"/>
    </location>
    <ligand>
        <name>Zn(2+)</name>
        <dbReference type="ChEBI" id="CHEBI:29105"/>
    </ligand>
</feature>
<dbReference type="Gene3D" id="3.40.50.1220">
    <property type="entry name" value="TPP-binding domain"/>
    <property type="match status" value="1"/>
</dbReference>
<dbReference type="PANTHER" id="PTHR11085">
    <property type="entry name" value="NAD-DEPENDENT PROTEIN DEACYLASE SIRTUIN-5, MITOCHONDRIAL-RELATED"/>
    <property type="match status" value="1"/>
</dbReference>
<comment type="caution">
    <text evidence="6">The sequence shown here is derived from an EMBL/GenBank/DDBJ whole genome shotgun (WGS) entry which is preliminary data.</text>
</comment>
<dbReference type="GO" id="GO:0046872">
    <property type="term" value="F:metal ion binding"/>
    <property type="evidence" value="ECO:0007669"/>
    <property type="project" value="UniProtKB-KW"/>
</dbReference>
<dbReference type="Pfam" id="PF02146">
    <property type="entry name" value="SIR2"/>
    <property type="match status" value="1"/>
</dbReference>
<dbReference type="EMBL" id="QMIE01000003">
    <property type="protein sequence ID" value="TVM18802.1"/>
    <property type="molecule type" value="Genomic_DNA"/>
</dbReference>
<gene>
    <name evidence="6" type="ORF">DPQ33_04855</name>
</gene>
<keyword evidence="4" id="KW-0862">Zinc</keyword>
<dbReference type="Gene3D" id="3.30.1600.10">
    <property type="entry name" value="SIR2/SIRT2 'Small Domain"/>
    <property type="match status" value="1"/>
</dbReference>
<accession>A0A7M3MHA4</accession>
<dbReference type="PROSITE" id="PS50305">
    <property type="entry name" value="SIRTUIN"/>
    <property type="match status" value="1"/>
</dbReference>
<dbReference type="PANTHER" id="PTHR11085:SF10">
    <property type="entry name" value="NAD-DEPENDENT PROTEIN DEACYLASE SIRTUIN-5, MITOCHONDRIAL-RELATED"/>
    <property type="match status" value="1"/>
</dbReference>
<reference evidence="6 7" key="1">
    <citation type="submission" date="2018-06" db="EMBL/GenBank/DDBJ databases">
        <title>Complete genome of Desulfovibrio indonesiensis P37SLT.</title>
        <authorList>
            <person name="Crispim J.S."/>
            <person name="Vidigal P.M.P."/>
            <person name="Silva L.C.F."/>
            <person name="Laguardia C.N."/>
            <person name="Araujo L.C."/>
            <person name="Dias R.S."/>
            <person name="Sousa M.P."/>
            <person name="Paula S.O."/>
            <person name="Silva C."/>
        </authorList>
    </citation>
    <scope>NUCLEOTIDE SEQUENCE [LARGE SCALE GENOMIC DNA]</scope>
    <source>
        <strain evidence="6 7">P37SLT</strain>
    </source>
</reference>
<dbReference type="Proteomes" id="UP000448292">
    <property type="component" value="Unassembled WGS sequence"/>
</dbReference>
<feature type="binding site" evidence="4">
    <location>
        <position position="138"/>
    </location>
    <ligand>
        <name>Zn(2+)</name>
        <dbReference type="ChEBI" id="CHEBI:29105"/>
    </ligand>
</feature>
<dbReference type="InterPro" id="IPR026591">
    <property type="entry name" value="Sirtuin_cat_small_dom_sf"/>
</dbReference>
<keyword evidence="2" id="KW-0808">Transferase</keyword>